<feature type="transmembrane region" description="Helical" evidence="1">
    <location>
        <begin position="70"/>
        <end position="90"/>
    </location>
</feature>
<dbReference type="EMBL" id="JBHPBY010000146">
    <property type="protein sequence ID" value="MFC1851044.1"/>
    <property type="molecule type" value="Genomic_DNA"/>
</dbReference>
<name>A0ABV6YXW8_UNCC1</name>
<evidence type="ECO:0008006" key="4">
    <source>
        <dbReference type="Google" id="ProtNLM"/>
    </source>
</evidence>
<proteinExistence type="predicted"/>
<sequence length="213" mass="23941">MAKFRIPILIAMISGCAMVIREFIPHKPFDILNTTFQQWYMIIACFAILLGVGSLLSVHGEKIRRRRAGWWYSIVLIAGFVTMVFFGMVGGISERGEGFIGQGFNWMFEYMYNALQSTMFSILAFFVASAAYRAFRARTPEATLLLLAAFVVMLGRVTAGEYIYDKLPIITEWIMDYPNTAGQRAVMIGIGLGIVSTSLRIILGIEKSYLGRE</sequence>
<dbReference type="Proteomes" id="UP001594351">
    <property type="component" value="Unassembled WGS sequence"/>
</dbReference>
<feature type="transmembrane region" description="Helical" evidence="1">
    <location>
        <begin position="110"/>
        <end position="132"/>
    </location>
</feature>
<feature type="transmembrane region" description="Helical" evidence="1">
    <location>
        <begin position="7"/>
        <end position="24"/>
    </location>
</feature>
<evidence type="ECO:0000256" key="1">
    <source>
        <dbReference type="SAM" id="Phobius"/>
    </source>
</evidence>
<keyword evidence="3" id="KW-1185">Reference proteome</keyword>
<accession>A0ABV6YXW8</accession>
<feature type="transmembrane region" description="Helical" evidence="1">
    <location>
        <begin position="39"/>
        <end position="58"/>
    </location>
</feature>
<organism evidence="2 3">
    <name type="scientific">candidate division CSSED10-310 bacterium</name>
    <dbReference type="NCBI Taxonomy" id="2855610"/>
    <lineage>
        <taxon>Bacteria</taxon>
        <taxon>Bacteria division CSSED10-310</taxon>
    </lineage>
</organism>
<dbReference type="PROSITE" id="PS51257">
    <property type="entry name" value="PROKAR_LIPOPROTEIN"/>
    <property type="match status" value="1"/>
</dbReference>
<comment type="caution">
    <text evidence="2">The sequence shown here is derived from an EMBL/GenBank/DDBJ whole genome shotgun (WGS) entry which is preliminary data.</text>
</comment>
<keyword evidence="1" id="KW-1133">Transmembrane helix</keyword>
<feature type="transmembrane region" description="Helical" evidence="1">
    <location>
        <begin position="144"/>
        <end position="164"/>
    </location>
</feature>
<evidence type="ECO:0000313" key="3">
    <source>
        <dbReference type="Proteomes" id="UP001594351"/>
    </source>
</evidence>
<keyword evidence="1" id="KW-0472">Membrane</keyword>
<evidence type="ECO:0000313" key="2">
    <source>
        <dbReference type="EMBL" id="MFC1851044.1"/>
    </source>
</evidence>
<feature type="transmembrane region" description="Helical" evidence="1">
    <location>
        <begin position="184"/>
        <end position="203"/>
    </location>
</feature>
<reference evidence="2 3" key="1">
    <citation type="submission" date="2024-09" db="EMBL/GenBank/DDBJ databases">
        <title>Laminarin stimulates single cell rates of sulfate reduction while oxygen inhibits transcriptomic activity in coastal marine sediment.</title>
        <authorList>
            <person name="Lindsay M."/>
            <person name="Orcutt B."/>
            <person name="Emerson D."/>
            <person name="Stepanauskas R."/>
            <person name="D'Angelo T."/>
        </authorList>
    </citation>
    <scope>NUCLEOTIDE SEQUENCE [LARGE SCALE GENOMIC DNA]</scope>
    <source>
        <strain evidence="2">SAG AM-311-K15</strain>
    </source>
</reference>
<gene>
    <name evidence="2" type="ORF">ACFL27_12695</name>
</gene>
<keyword evidence="1" id="KW-0812">Transmembrane</keyword>
<protein>
    <recommendedName>
        <fullName evidence="4">Prolipoprotein diacylglyceryl transferase</fullName>
    </recommendedName>
</protein>